<gene>
    <name evidence="2" type="ORF">AERYTH_01465</name>
</gene>
<dbReference type="CDD" id="cd02440">
    <property type="entry name" value="AdoMet_MTases"/>
    <property type="match status" value="1"/>
</dbReference>
<name>A0A0U4D5G7_9ACTN</name>
<dbReference type="GO" id="GO:0032259">
    <property type="term" value="P:methylation"/>
    <property type="evidence" value="ECO:0007669"/>
    <property type="project" value="InterPro"/>
</dbReference>
<dbReference type="EMBL" id="CP011502">
    <property type="protein sequence ID" value="ALX03458.1"/>
    <property type="molecule type" value="Genomic_DNA"/>
</dbReference>
<dbReference type="PANTHER" id="PTHR18895">
    <property type="entry name" value="HEMK METHYLTRANSFERASE"/>
    <property type="match status" value="1"/>
</dbReference>
<keyword evidence="3" id="KW-1185">Reference proteome</keyword>
<evidence type="ECO:0000313" key="2">
    <source>
        <dbReference type="EMBL" id="ALX03458.1"/>
    </source>
</evidence>
<dbReference type="GO" id="GO:0008168">
    <property type="term" value="F:methyltransferase activity"/>
    <property type="evidence" value="ECO:0007669"/>
    <property type="project" value="InterPro"/>
</dbReference>
<protein>
    <recommendedName>
        <fullName evidence="1">Methyltransferase small domain-containing protein</fullName>
    </recommendedName>
</protein>
<proteinExistence type="predicted"/>
<dbReference type="Proteomes" id="UP000067689">
    <property type="component" value="Chromosome"/>
</dbReference>
<dbReference type="SUPFAM" id="SSF53335">
    <property type="entry name" value="S-adenosyl-L-methionine-dependent methyltransferases"/>
    <property type="match status" value="1"/>
</dbReference>
<dbReference type="InterPro" id="IPR050320">
    <property type="entry name" value="N5-glutamine_MTase"/>
</dbReference>
<evidence type="ECO:0000313" key="3">
    <source>
        <dbReference type="Proteomes" id="UP000067689"/>
    </source>
</evidence>
<sequence>MQIQVDGTVLEPRPWTYAQSTWAAELLESLPPGDVLELCAGAGQIGLGAVHGTGRRLVMVDAEPRACALARLNAAQVEEDVEVREGRFDAVLDPAERFALVVADPPWVPSQRVAEFPDDPVWAIDGGIDGLEVARRCVRTASRHLAADGRVLLQLGSVEQVEVLDHTCETSGLEVLAVREAGEGDSRGVLALLGPEAWTGPRPHEG</sequence>
<dbReference type="InterPro" id="IPR029063">
    <property type="entry name" value="SAM-dependent_MTases_sf"/>
</dbReference>
<dbReference type="PROSITE" id="PS00092">
    <property type="entry name" value="N6_MTASE"/>
    <property type="match status" value="1"/>
</dbReference>
<reference evidence="2 3" key="1">
    <citation type="journal article" date="1991" name="Int. J. Syst. Bacteriol.">
        <title>Description of the erythromycin-producing bacterium Arthrobacter sp. strain NRRL B-3381 as Aeromicrobium erythreum gen. nov., sp. nov.</title>
        <authorList>
            <person name="Miller E.S."/>
            <person name="Woese C.R."/>
            <person name="Brenner S."/>
        </authorList>
    </citation>
    <scope>NUCLEOTIDE SEQUENCE [LARGE SCALE GENOMIC DNA]</scope>
    <source>
        <strain evidence="2 3">AR18</strain>
    </source>
</reference>
<dbReference type="GO" id="GO:0003676">
    <property type="term" value="F:nucleic acid binding"/>
    <property type="evidence" value="ECO:0007669"/>
    <property type="project" value="InterPro"/>
</dbReference>
<dbReference type="PATRIC" id="fig|2041.4.peg.309"/>
<dbReference type="PANTHER" id="PTHR18895:SF74">
    <property type="entry name" value="MTRF1L RELEASE FACTOR GLUTAMINE METHYLTRANSFERASE"/>
    <property type="match status" value="1"/>
</dbReference>
<feature type="domain" description="Methyltransferase small" evidence="1">
    <location>
        <begin position="26"/>
        <end position="110"/>
    </location>
</feature>
<dbReference type="Gene3D" id="3.40.50.150">
    <property type="entry name" value="Vaccinia Virus protein VP39"/>
    <property type="match status" value="1"/>
</dbReference>
<dbReference type="InterPro" id="IPR002052">
    <property type="entry name" value="DNA_methylase_N6_adenine_CS"/>
</dbReference>
<dbReference type="AlphaFoldDB" id="A0A0U4D5G7"/>
<dbReference type="Pfam" id="PF05175">
    <property type="entry name" value="MTS"/>
    <property type="match status" value="1"/>
</dbReference>
<dbReference type="InterPro" id="IPR007848">
    <property type="entry name" value="Small_mtfrase_dom"/>
</dbReference>
<accession>A0A0U4D5G7</accession>
<evidence type="ECO:0000259" key="1">
    <source>
        <dbReference type="Pfam" id="PF05175"/>
    </source>
</evidence>
<organism evidence="2 3">
    <name type="scientific">Aeromicrobium erythreum</name>
    <dbReference type="NCBI Taxonomy" id="2041"/>
    <lineage>
        <taxon>Bacteria</taxon>
        <taxon>Bacillati</taxon>
        <taxon>Actinomycetota</taxon>
        <taxon>Actinomycetes</taxon>
        <taxon>Propionibacteriales</taxon>
        <taxon>Nocardioidaceae</taxon>
        <taxon>Aeromicrobium</taxon>
    </lineage>
</organism>
<dbReference type="KEGG" id="aer:AERYTH_01465"/>